<dbReference type="InterPro" id="IPR015943">
    <property type="entry name" value="WD40/YVTN_repeat-like_dom_sf"/>
</dbReference>
<gene>
    <name evidence="4" type="ORF">BDK51DRAFT_31860</name>
</gene>
<feature type="non-terminal residue" evidence="4">
    <location>
        <position position="403"/>
    </location>
</feature>
<evidence type="ECO:0000313" key="5">
    <source>
        <dbReference type="Proteomes" id="UP000269721"/>
    </source>
</evidence>
<dbReference type="Gene3D" id="2.130.10.10">
    <property type="entry name" value="YVTN repeat-like/Quinoprotein amine dehydrogenase"/>
    <property type="match status" value="2"/>
</dbReference>
<dbReference type="InterPro" id="IPR011044">
    <property type="entry name" value="Quino_amine_DH_bsu"/>
</dbReference>
<organism evidence="4 5">
    <name type="scientific">Blyttiomyces helicus</name>
    <dbReference type="NCBI Taxonomy" id="388810"/>
    <lineage>
        <taxon>Eukaryota</taxon>
        <taxon>Fungi</taxon>
        <taxon>Fungi incertae sedis</taxon>
        <taxon>Chytridiomycota</taxon>
        <taxon>Chytridiomycota incertae sedis</taxon>
        <taxon>Chytridiomycetes</taxon>
        <taxon>Chytridiomycetes incertae sedis</taxon>
        <taxon>Blyttiomyces</taxon>
    </lineage>
</organism>
<dbReference type="AlphaFoldDB" id="A0A4P9W4M9"/>
<evidence type="ECO:0000256" key="1">
    <source>
        <dbReference type="ARBA" id="ARBA00022574"/>
    </source>
</evidence>
<keyword evidence="2" id="KW-0677">Repeat</keyword>
<evidence type="ECO:0000313" key="4">
    <source>
        <dbReference type="EMBL" id="RKO86215.1"/>
    </source>
</evidence>
<proteinExistence type="predicted"/>
<dbReference type="EMBL" id="KZ998386">
    <property type="protein sequence ID" value="RKO86215.1"/>
    <property type="molecule type" value="Genomic_DNA"/>
</dbReference>
<dbReference type="InterPro" id="IPR001680">
    <property type="entry name" value="WD40_rpt"/>
</dbReference>
<dbReference type="Pfam" id="PF00400">
    <property type="entry name" value="WD40"/>
    <property type="match status" value="1"/>
</dbReference>
<dbReference type="Proteomes" id="UP000269721">
    <property type="component" value="Unassembled WGS sequence"/>
</dbReference>
<protein>
    <submittedName>
        <fullName evidence="4">Quino protein amine dehydrogenase</fullName>
    </submittedName>
</protein>
<accession>A0A4P9W4M9</accession>
<evidence type="ECO:0000256" key="3">
    <source>
        <dbReference type="SAM" id="MobiDB-lite"/>
    </source>
</evidence>
<keyword evidence="5" id="KW-1185">Reference proteome</keyword>
<feature type="region of interest" description="Disordered" evidence="3">
    <location>
        <begin position="1"/>
        <end position="23"/>
    </location>
</feature>
<dbReference type="PANTHER" id="PTHR22847">
    <property type="entry name" value="WD40 REPEAT PROTEIN"/>
    <property type="match status" value="1"/>
</dbReference>
<keyword evidence="1" id="KW-0853">WD repeat</keyword>
<sequence>MTKSRARGKLNSSGPDPAKKAWRYRHNGPLDAAAIELEKGRGEGFKENSAFRGIIKIKRREIPPDGPKRSISRLTEQIRLGCVTNQVAYRNLVYHRMLARLSKVATFKRGNGCVARLTFSPAHSSAPILASAYQSAEFDSNVTNACQSISSFWRRELDNLTTVAGANKFKLAAVEAIVFSPDGRLLFTAANRDRVIAVWDTKSCTLERELRLPTSAIAHPRYRTLGIGRLALRPADESEEYLLASAGYDGALYLFPEYGAPVVLRHRSETNDLNMRMATDICWGSGPTRDRLFAGYETRRDPRLGDSGSVLRMWDPITREECNEIFVGPPVSSIALSPAGSLLVCGTTGVSSLPFTDFDDSDDAGDRGPEYGDGKIRVYDVRTSSGLVLSANSHQDDCNLVGF</sequence>
<dbReference type="PANTHER" id="PTHR22847:SF637">
    <property type="entry name" value="WD REPEAT DOMAIN 5B"/>
    <property type="match status" value="1"/>
</dbReference>
<reference evidence="5" key="1">
    <citation type="journal article" date="2018" name="Nat. Microbiol.">
        <title>Leveraging single-cell genomics to expand the fungal tree of life.</title>
        <authorList>
            <person name="Ahrendt S.R."/>
            <person name="Quandt C.A."/>
            <person name="Ciobanu D."/>
            <person name="Clum A."/>
            <person name="Salamov A."/>
            <person name="Andreopoulos B."/>
            <person name="Cheng J.F."/>
            <person name="Woyke T."/>
            <person name="Pelin A."/>
            <person name="Henrissat B."/>
            <person name="Reynolds N.K."/>
            <person name="Benny G.L."/>
            <person name="Smith M.E."/>
            <person name="James T.Y."/>
            <person name="Grigoriev I.V."/>
        </authorList>
    </citation>
    <scope>NUCLEOTIDE SEQUENCE [LARGE SCALE GENOMIC DNA]</scope>
</reference>
<dbReference type="GO" id="GO:1990234">
    <property type="term" value="C:transferase complex"/>
    <property type="evidence" value="ECO:0007669"/>
    <property type="project" value="UniProtKB-ARBA"/>
</dbReference>
<evidence type="ECO:0000256" key="2">
    <source>
        <dbReference type="ARBA" id="ARBA00022737"/>
    </source>
</evidence>
<dbReference type="SUPFAM" id="SSF50969">
    <property type="entry name" value="YVTN repeat-like/Quinoprotein amine dehydrogenase"/>
    <property type="match status" value="1"/>
</dbReference>
<name>A0A4P9W4M9_9FUNG</name>